<feature type="non-terminal residue" evidence="5">
    <location>
        <position position="1"/>
    </location>
</feature>
<keyword evidence="2" id="KW-0067">ATP-binding</keyword>
<dbReference type="GO" id="GO:0004832">
    <property type="term" value="F:valine-tRNA ligase activity"/>
    <property type="evidence" value="ECO:0007669"/>
    <property type="project" value="InterPro"/>
</dbReference>
<feature type="domain" description="Valyl-tRNA synthetase tRNA-binding arm" evidence="4">
    <location>
        <begin position="2"/>
        <end position="45"/>
    </location>
</feature>
<name>A0A382RV51_9ZZZZ</name>
<keyword evidence="1" id="KW-0547">Nucleotide-binding</keyword>
<dbReference type="Pfam" id="PF10458">
    <property type="entry name" value="Val_tRNA-synt_C"/>
    <property type="match status" value="1"/>
</dbReference>
<evidence type="ECO:0000256" key="1">
    <source>
        <dbReference type="ARBA" id="ARBA00022741"/>
    </source>
</evidence>
<evidence type="ECO:0000313" key="5">
    <source>
        <dbReference type="EMBL" id="SVD01526.1"/>
    </source>
</evidence>
<dbReference type="InterPro" id="IPR019499">
    <property type="entry name" value="Val-tRNA_synth_tRNA-bd"/>
</dbReference>
<protein>
    <recommendedName>
        <fullName evidence="4">Valyl-tRNA synthetase tRNA-binding arm domain-containing protein</fullName>
    </recommendedName>
</protein>
<feature type="compositionally biased region" description="Basic and acidic residues" evidence="3">
    <location>
        <begin position="1"/>
        <end position="26"/>
    </location>
</feature>
<organism evidence="5">
    <name type="scientific">marine metagenome</name>
    <dbReference type="NCBI Taxonomy" id="408172"/>
    <lineage>
        <taxon>unclassified sequences</taxon>
        <taxon>metagenomes</taxon>
        <taxon>ecological metagenomes</taxon>
    </lineage>
</organism>
<dbReference type="EMBL" id="UINC01124405">
    <property type="protein sequence ID" value="SVD01526.1"/>
    <property type="molecule type" value="Genomic_DNA"/>
</dbReference>
<feature type="region of interest" description="Disordered" evidence="3">
    <location>
        <begin position="1"/>
        <end position="32"/>
    </location>
</feature>
<evidence type="ECO:0000256" key="3">
    <source>
        <dbReference type="SAM" id="MobiDB-lite"/>
    </source>
</evidence>
<dbReference type="AlphaFoldDB" id="A0A382RV51"/>
<dbReference type="GO" id="GO:0006438">
    <property type="term" value="P:valyl-tRNA aminoacylation"/>
    <property type="evidence" value="ECO:0007669"/>
    <property type="project" value="InterPro"/>
</dbReference>
<dbReference type="GO" id="GO:0005524">
    <property type="term" value="F:ATP binding"/>
    <property type="evidence" value="ECO:0007669"/>
    <property type="project" value="UniProtKB-KW"/>
</dbReference>
<dbReference type="SUPFAM" id="SSF46589">
    <property type="entry name" value="tRNA-binding arm"/>
    <property type="match status" value="1"/>
</dbReference>
<dbReference type="GO" id="GO:0005737">
    <property type="term" value="C:cytoplasm"/>
    <property type="evidence" value="ECO:0007669"/>
    <property type="project" value="InterPro"/>
</dbReference>
<proteinExistence type="predicted"/>
<dbReference type="Gene3D" id="1.10.287.380">
    <property type="entry name" value="Valyl-tRNA synthetase, C-terminal domain"/>
    <property type="match status" value="1"/>
</dbReference>
<dbReference type="InterPro" id="IPR010978">
    <property type="entry name" value="tRNA-bd_arm"/>
</dbReference>
<evidence type="ECO:0000259" key="4">
    <source>
        <dbReference type="Pfam" id="PF10458"/>
    </source>
</evidence>
<sequence length="46" mass="5462">AVSRKLENKNFVKRAPENVINHERQKQQNYKADLNKLQQNLDSLQI</sequence>
<accession>A0A382RV51</accession>
<reference evidence="5" key="1">
    <citation type="submission" date="2018-05" db="EMBL/GenBank/DDBJ databases">
        <authorList>
            <person name="Lanie J.A."/>
            <person name="Ng W.-L."/>
            <person name="Kazmierczak K.M."/>
            <person name="Andrzejewski T.M."/>
            <person name="Davidsen T.M."/>
            <person name="Wayne K.J."/>
            <person name="Tettelin H."/>
            <person name="Glass J.I."/>
            <person name="Rusch D."/>
            <person name="Podicherti R."/>
            <person name="Tsui H.-C.T."/>
            <person name="Winkler M.E."/>
        </authorList>
    </citation>
    <scope>NUCLEOTIDE SEQUENCE</scope>
</reference>
<gene>
    <name evidence="5" type="ORF">METZ01_LOCUS354380</name>
</gene>
<evidence type="ECO:0000256" key="2">
    <source>
        <dbReference type="ARBA" id="ARBA00022840"/>
    </source>
</evidence>
<dbReference type="InterPro" id="IPR037118">
    <property type="entry name" value="Val-tRNA_synth_C_sf"/>
</dbReference>